<dbReference type="InterPro" id="IPR015424">
    <property type="entry name" value="PyrdxlP-dep_Trfase"/>
</dbReference>
<dbReference type="InterPro" id="IPR015422">
    <property type="entry name" value="PyrdxlP-dep_Trfase_small"/>
</dbReference>
<evidence type="ECO:0000313" key="13">
    <source>
        <dbReference type="Proteomes" id="UP000317716"/>
    </source>
</evidence>
<evidence type="ECO:0000256" key="4">
    <source>
        <dbReference type="ARBA" id="ARBA00022679"/>
    </source>
</evidence>
<dbReference type="PROSITE" id="PS00595">
    <property type="entry name" value="AA_TRANSFER_CLASS_5"/>
    <property type="match status" value="1"/>
</dbReference>
<dbReference type="AlphaFoldDB" id="A0A538T400"/>
<dbReference type="GO" id="GO:0031071">
    <property type="term" value="F:cysteine desulfurase activity"/>
    <property type="evidence" value="ECO:0007669"/>
    <property type="project" value="UniProtKB-EC"/>
</dbReference>
<dbReference type="SUPFAM" id="SSF53383">
    <property type="entry name" value="PLP-dependent transferases"/>
    <property type="match status" value="1"/>
</dbReference>
<dbReference type="GO" id="GO:0046872">
    <property type="term" value="F:metal ion binding"/>
    <property type="evidence" value="ECO:0007669"/>
    <property type="project" value="UniProtKB-KW"/>
</dbReference>
<evidence type="ECO:0000256" key="10">
    <source>
        <dbReference type="RuleBase" id="RU004504"/>
    </source>
</evidence>
<evidence type="ECO:0000256" key="1">
    <source>
        <dbReference type="ARBA" id="ARBA00001933"/>
    </source>
</evidence>
<dbReference type="Gene3D" id="1.10.260.50">
    <property type="match status" value="1"/>
</dbReference>
<proteinExistence type="inferred from homology"/>
<dbReference type="EC" id="2.8.1.7" evidence="3"/>
<evidence type="ECO:0000259" key="11">
    <source>
        <dbReference type="Pfam" id="PF00266"/>
    </source>
</evidence>
<dbReference type="PANTHER" id="PTHR11601:SF34">
    <property type="entry name" value="CYSTEINE DESULFURASE"/>
    <property type="match status" value="1"/>
</dbReference>
<dbReference type="Pfam" id="PF00266">
    <property type="entry name" value="Aminotran_5"/>
    <property type="match status" value="1"/>
</dbReference>
<evidence type="ECO:0000256" key="7">
    <source>
        <dbReference type="ARBA" id="ARBA00023004"/>
    </source>
</evidence>
<evidence type="ECO:0000256" key="6">
    <source>
        <dbReference type="ARBA" id="ARBA00022898"/>
    </source>
</evidence>
<dbReference type="Proteomes" id="UP000317716">
    <property type="component" value="Unassembled WGS sequence"/>
</dbReference>
<dbReference type="EMBL" id="VBOS01000081">
    <property type="protein sequence ID" value="TMQ58369.1"/>
    <property type="molecule type" value="Genomic_DNA"/>
</dbReference>
<comment type="catalytic activity">
    <reaction evidence="9">
        <text>(sulfur carrier)-H + L-cysteine = (sulfur carrier)-SH + L-alanine</text>
        <dbReference type="Rhea" id="RHEA:43892"/>
        <dbReference type="Rhea" id="RHEA-COMP:14737"/>
        <dbReference type="Rhea" id="RHEA-COMP:14739"/>
        <dbReference type="ChEBI" id="CHEBI:29917"/>
        <dbReference type="ChEBI" id="CHEBI:35235"/>
        <dbReference type="ChEBI" id="CHEBI:57972"/>
        <dbReference type="ChEBI" id="CHEBI:64428"/>
        <dbReference type="EC" id="2.8.1.7"/>
    </reaction>
</comment>
<dbReference type="PIRSF" id="PIRSF005572">
    <property type="entry name" value="NifS"/>
    <property type="match status" value="1"/>
</dbReference>
<sequence length="386" mass="38926">MIYFDHNASTPVRREAREAMTEALAGSGANPSSAHREGQRARAAVERAREQVAALVGASPAGVTFVSCGTEGDHLSVAGIALALETRGRTVAVSSIEHHAVHGAGDLLARLGFHVTHLPVNARGFLDPAALPAAGSDHTLVAVMLANNETGVIQPVAEIAARAHAAGLAVQCDAVQAAGKIPVDFGALGVDALVISAHKLGGPKGIGALILRDGTPCEPLFRGSAHESGRRGGTENLPGIVGFGVAAECAARELAVESARLLALRRRLESGIRAAVPDAVIHGERAPRLPNTVNASFPGARSDRLLMALDARGVCVSAGAACASGAVEPSPVLAAMGVPRELAVCALRLSMGRGTSADDVDRVIAALGESVRGVRGAAAAAGASGA</sequence>
<dbReference type="InterPro" id="IPR000192">
    <property type="entry name" value="Aminotrans_V_dom"/>
</dbReference>
<dbReference type="InterPro" id="IPR016454">
    <property type="entry name" value="Cysteine_dSase"/>
</dbReference>
<evidence type="ECO:0000313" key="12">
    <source>
        <dbReference type="EMBL" id="TMQ58369.1"/>
    </source>
</evidence>
<comment type="cofactor">
    <cofactor evidence="1 10">
        <name>pyridoxal 5'-phosphate</name>
        <dbReference type="ChEBI" id="CHEBI:597326"/>
    </cofactor>
</comment>
<comment type="caution">
    <text evidence="12">The sequence shown here is derived from an EMBL/GenBank/DDBJ whole genome shotgun (WGS) entry which is preliminary data.</text>
</comment>
<keyword evidence="7" id="KW-0408">Iron</keyword>
<dbReference type="Gene3D" id="3.90.1150.10">
    <property type="entry name" value="Aspartate Aminotransferase, domain 1"/>
    <property type="match status" value="1"/>
</dbReference>
<dbReference type="Gene3D" id="3.40.640.10">
    <property type="entry name" value="Type I PLP-dependent aspartate aminotransferase-like (Major domain)"/>
    <property type="match status" value="1"/>
</dbReference>
<protein>
    <recommendedName>
        <fullName evidence="3">cysteine desulfurase</fullName>
        <ecNumber evidence="3">2.8.1.7</ecNumber>
    </recommendedName>
</protein>
<dbReference type="InterPro" id="IPR020578">
    <property type="entry name" value="Aminotrans_V_PyrdxlP_BS"/>
</dbReference>
<dbReference type="GO" id="GO:0051536">
    <property type="term" value="F:iron-sulfur cluster binding"/>
    <property type="evidence" value="ECO:0007669"/>
    <property type="project" value="UniProtKB-KW"/>
</dbReference>
<evidence type="ECO:0000256" key="9">
    <source>
        <dbReference type="ARBA" id="ARBA00050776"/>
    </source>
</evidence>
<keyword evidence="4" id="KW-0808">Transferase</keyword>
<feature type="domain" description="Aminotransferase class V" evidence="11">
    <location>
        <begin position="2"/>
        <end position="363"/>
    </location>
</feature>
<reference evidence="12 13" key="1">
    <citation type="journal article" date="2019" name="Nat. Microbiol.">
        <title>Mediterranean grassland soil C-N compound turnover is dependent on rainfall and depth, and is mediated by genomically divergent microorganisms.</title>
        <authorList>
            <person name="Diamond S."/>
            <person name="Andeer P.F."/>
            <person name="Li Z."/>
            <person name="Crits-Christoph A."/>
            <person name="Burstein D."/>
            <person name="Anantharaman K."/>
            <person name="Lane K.R."/>
            <person name="Thomas B.C."/>
            <person name="Pan C."/>
            <person name="Northen T.R."/>
            <person name="Banfield J.F."/>
        </authorList>
    </citation>
    <scope>NUCLEOTIDE SEQUENCE [LARGE SCALE GENOMIC DNA]</scope>
    <source>
        <strain evidence="12">WS_2</strain>
    </source>
</reference>
<keyword evidence="5" id="KW-0479">Metal-binding</keyword>
<keyword evidence="8" id="KW-0411">Iron-sulfur</keyword>
<name>A0A538T400_UNCEI</name>
<organism evidence="12 13">
    <name type="scientific">Eiseniibacteriota bacterium</name>
    <dbReference type="NCBI Taxonomy" id="2212470"/>
    <lineage>
        <taxon>Bacteria</taxon>
        <taxon>Candidatus Eiseniibacteriota</taxon>
    </lineage>
</organism>
<comment type="similarity">
    <text evidence="2">Belongs to the class-V pyridoxal-phosphate-dependent aminotransferase family. NifS/IscS subfamily.</text>
</comment>
<keyword evidence="6" id="KW-0663">Pyridoxal phosphate</keyword>
<evidence type="ECO:0000256" key="2">
    <source>
        <dbReference type="ARBA" id="ARBA00006490"/>
    </source>
</evidence>
<evidence type="ECO:0000256" key="3">
    <source>
        <dbReference type="ARBA" id="ARBA00012239"/>
    </source>
</evidence>
<dbReference type="InterPro" id="IPR015421">
    <property type="entry name" value="PyrdxlP-dep_Trfase_major"/>
</dbReference>
<evidence type="ECO:0000256" key="5">
    <source>
        <dbReference type="ARBA" id="ARBA00022723"/>
    </source>
</evidence>
<evidence type="ECO:0000256" key="8">
    <source>
        <dbReference type="ARBA" id="ARBA00023014"/>
    </source>
</evidence>
<accession>A0A538T400</accession>
<gene>
    <name evidence="12" type="ORF">E6K72_02675</name>
</gene>
<dbReference type="PANTHER" id="PTHR11601">
    <property type="entry name" value="CYSTEINE DESULFURYLASE FAMILY MEMBER"/>
    <property type="match status" value="1"/>
</dbReference>